<dbReference type="GO" id="GO:0005737">
    <property type="term" value="C:cytoplasm"/>
    <property type="evidence" value="ECO:0007669"/>
    <property type="project" value="UniProtKB-SubCell"/>
</dbReference>
<dbReference type="CDD" id="cd03278">
    <property type="entry name" value="ABC_SMC_barmotin"/>
    <property type="match status" value="2"/>
</dbReference>
<comment type="domain">
    <text evidence="7">Contains large globular domains required for ATP hydrolysis at each terminus and a third globular domain forming a flexible hinge near the middle of the molecule. These domains are separated by coiled-coil structures.</text>
</comment>
<protein>
    <recommendedName>
        <fullName evidence="7">Chromosome partition protein Smc</fullName>
    </recommendedName>
</protein>
<evidence type="ECO:0000256" key="7">
    <source>
        <dbReference type="HAMAP-Rule" id="MF_01894"/>
    </source>
</evidence>
<evidence type="ECO:0000256" key="1">
    <source>
        <dbReference type="ARBA" id="ARBA00004496"/>
    </source>
</evidence>
<evidence type="ECO:0000256" key="4">
    <source>
        <dbReference type="ARBA" id="ARBA00022840"/>
    </source>
</evidence>
<dbReference type="InterPro" id="IPR003395">
    <property type="entry name" value="RecF/RecN/SMC_N"/>
</dbReference>
<evidence type="ECO:0000256" key="5">
    <source>
        <dbReference type="ARBA" id="ARBA00023054"/>
    </source>
</evidence>
<dbReference type="InterPro" id="IPR010935">
    <property type="entry name" value="SMC_hinge"/>
</dbReference>
<keyword evidence="10" id="KW-1185">Reference proteome</keyword>
<comment type="caution">
    <text evidence="9">The sequence shown here is derived from an EMBL/GenBank/DDBJ whole genome shotgun (WGS) entry which is preliminary data.</text>
</comment>
<dbReference type="FunFam" id="3.40.50.300:FF:000901">
    <property type="entry name" value="Chromosome partition protein Smc"/>
    <property type="match status" value="1"/>
</dbReference>
<feature type="binding site" evidence="7">
    <location>
        <begin position="32"/>
        <end position="39"/>
    </location>
    <ligand>
        <name>ATP</name>
        <dbReference type="ChEBI" id="CHEBI:30616"/>
    </ligand>
</feature>
<dbReference type="Gene3D" id="1.20.1060.20">
    <property type="match status" value="1"/>
</dbReference>
<keyword evidence="5 7" id="KW-0175">Coiled coil</keyword>
<reference evidence="9 10" key="1">
    <citation type="journal article" date="2015" name="Genome Announc.">
        <title>Expanding the biotechnology potential of lactobacilli through comparative genomics of 213 strains and associated genera.</title>
        <authorList>
            <person name="Sun Z."/>
            <person name="Harris H.M."/>
            <person name="McCann A."/>
            <person name="Guo C."/>
            <person name="Argimon S."/>
            <person name="Zhang W."/>
            <person name="Yang X."/>
            <person name="Jeffery I.B."/>
            <person name="Cooney J.C."/>
            <person name="Kagawa T.F."/>
            <person name="Liu W."/>
            <person name="Song Y."/>
            <person name="Salvetti E."/>
            <person name="Wrobel A."/>
            <person name="Rasinkangas P."/>
            <person name="Parkhill J."/>
            <person name="Rea M.C."/>
            <person name="O'Sullivan O."/>
            <person name="Ritari J."/>
            <person name="Douillard F.P."/>
            <person name="Paul Ross R."/>
            <person name="Yang R."/>
            <person name="Briner A.E."/>
            <person name="Felis G.E."/>
            <person name="de Vos W.M."/>
            <person name="Barrangou R."/>
            <person name="Klaenhammer T.R."/>
            <person name="Caufield P.W."/>
            <person name="Cui Y."/>
            <person name="Zhang H."/>
            <person name="O'Toole P.W."/>
        </authorList>
    </citation>
    <scope>NUCLEOTIDE SEQUENCE [LARGE SCALE GENOMIC DNA]</scope>
    <source>
        <strain evidence="9 10">DSM 18630</strain>
    </source>
</reference>
<evidence type="ECO:0000313" key="10">
    <source>
        <dbReference type="Proteomes" id="UP000051451"/>
    </source>
</evidence>
<dbReference type="GO" id="GO:0003677">
    <property type="term" value="F:DNA binding"/>
    <property type="evidence" value="ECO:0007669"/>
    <property type="project" value="UniProtKB-UniRule"/>
</dbReference>
<dbReference type="GO" id="GO:0016887">
    <property type="term" value="F:ATP hydrolysis activity"/>
    <property type="evidence" value="ECO:0007669"/>
    <property type="project" value="InterPro"/>
</dbReference>
<comment type="subcellular location">
    <subcellularLocation>
        <location evidence="1 7">Cytoplasm</location>
    </subcellularLocation>
</comment>
<feature type="coiled-coil region" evidence="7">
    <location>
        <begin position="678"/>
        <end position="740"/>
    </location>
</feature>
<keyword evidence="6 7" id="KW-0238">DNA-binding</keyword>
<dbReference type="InterPro" id="IPR027417">
    <property type="entry name" value="P-loop_NTPase"/>
</dbReference>
<evidence type="ECO:0000256" key="2">
    <source>
        <dbReference type="ARBA" id="ARBA00022490"/>
    </source>
</evidence>
<keyword evidence="3 7" id="KW-0547">Nucleotide-binding</keyword>
<dbReference type="GO" id="GO:0005694">
    <property type="term" value="C:chromosome"/>
    <property type="evidence" value="ECO:0007669"/>
    <property type="project" value="InterPro"/>
</dbReference>
<feature type="coiled-coil region" evidence="7">
    <location>
        <begin position="434"/>
        <end position="475"/>
    </location>
</feature>
<dbReference type="PANTHER" id="PTHR43977">
    <property type="entry name" value="STRUCTURAL MAINTENANCE OF CHROMOSOMES PROTEIN 3"/>
    <property type="match status" value="1"/>
</dbReference>
<proteinExistence type="inferred from homology"/>
<dbReference type="Gene3D" id="3.40.50.300">
    <property type="entry name" value="P-loop containing nucleotide triphosphate hydrolases"/>
    <property type="match status" value="2"/>
</dbReference>
<dbReference type="PIRSF" id="PIRSF005719">
    <property type="entry name" value="SMC"/>
    <property type="match status" value="1"/>
</dbReference>
<comment type="function">
    <text evidence="7">Required for chromosome condensation and partitioning.</text>
</comment>
<dbReference type="FunFam" id="3.40.50.300:FF:000984">
    <property type="entry name" value="Chromosome partition protein Smc"/>
    <property type="match status" value="1"/>
</dbReference>
<dbReference type="GO" id="GO:0007059">
    <property type="term" value="P:chromosome segregation"/>
    <property type="evidence" value="ECO:0007669"/>
    <property type="project" value="UniProtKB-UniRule"/>
</dbReference>
<dbReference type="NCBIfam" id="TIGR02168">
    <property type="entry name" value="SMC_prok_B"/>
    <property type="match status" value="1"/>
</dbReference>
<dbReference type="EMBL" id="AZGB01000005">
    <property type="protein sequence ID" value="KRM07645.1"/>
    <property type="molecule type" value="Genomic_DNA"/>
</dbReference>
<comment type="subunit">
    <text evidence="7">Homodimer.</text>
</comment>
<keyword evidence="4 7" id="KW-0067">ATP-binding</keyword>
<dbReference type="STRING" id="1423750.FC89_GL000084"/>
<sequence length="1177" mass="133793">MKLKSLVLDGFKSFAQKTQIEFRPGLTAIVGPNGSGKSNLVEAIRWVLGEQSAKSLRGSRMPDVIFAGSNDQAALNRAEVEITFDNSDHFLAVDTDEVAITRRLFRDGTSEFLLNQKFVRLKDITDLLMDTGLGKDSFSLISQGKVEQVFNSKPEERRQFIEEAAGILKYKKERLDAQSKMAETDDHLLRVADIVSELAGQVEPLKQQASAAKDYLNQKKQLTYFERSQLIYRLKTTAKQQTNQQAKLKAAAVQATQQQQLATDLQQQQKKLQQEQQQVVQRLDNCQSELVKIVQQREQLNGQQRLTLQQQDYREQRQQTLNQQLATAEQEQQQLQTQLHQLEQRLAQQQQKITSVKTAIKTKKKELQLDSAELQTQIEELRNQIVAKMQRQASVNNQINYLTKEHQRQLLHQQQLTARLTQLQQQQDTTATQHNDAANTVAELKRKLQQQQQQQQQLINHQKELQQRYTEQQQRWYQANGIFQQTRAKCDSFHEISSNYSNYYQGVKQVLLAKKQLTGIIGSVAELLSVPSKIAVAIETVLGGQLQNIVVTDELAAKQAISYLKTHHFGRVTFLPRTTIQPRKLPLSIEQRLKNLSGVIGIASQLVKTADSNQMVLEHLLATTVIVDSIDNAIIAARKLNFRYRIVSLDGDVINAGGSMSGGFRRSNNGLLSQQQQTTELAAAVDKMKKQLAQIEELGGQLKQQQQAVAQQLMLLEPQVKQATQAYQTAATNLKLQQNETGHLQQQLTAQQFEVQQSNLSLNNFAADQAKAVQEKQQLTTDLAKLKQEFASRQRQLENITAVHHQQEIELAELQQKQAVLLQQQASSQQQVNELKKRITQQALHLEQYRSELTELTANADQQQLSGESLQQRLAQLQQQQQTAEQKLQKLQQQRAQLQQQAAQLQSKSKRQAEIQQLAQQELQQLKYQTEQQEQQLDHDLQTLSEKYQLTFEAAQQLKIETDSVVIERQLKLLRRSISELGEVNLGAIKEFERVNQRYQFLTAQRQDLLEAKAELQKSMLEIDQEVKSRFQKTFKQIAAAFSQIFPEMFGGGQASLKLTEPNDLLQTGIEIMAQPPGKKLQRLSLLSGGEKALTAIVLLFAILQIKPVPFVILDETEAALDDANVDRYAQYLQRFCKKAQFIVITHRKGTMDHANVLYGVTMQQSGISKMVSVALT</sequence>
<name>A0A0R1VQD2_9LACO</name>
<gene>
    <name evidence="7" type="primary">smc</name>
    <name evidence="9" type="ORF">FC89_GL000084</name>
</gene>
<feature type="coiled-coil region" evidence="7">
    <location>
        <begin position="769"/>
        <end position="936"/>
    </location>
</feature>
<dbReference type="InterPro" id="IPR036277">
    <property type="entry name" value="SMC_hinge_sf"/>
</dbReference>
<evidence type="ECO:0000313" key="9">
    <source>
        <dbReference type="EMBL" id="KRM07645.1"/>
    </source>
</evidence>
<dbReference type="PATRIC" id="fig|1423750.3.peg.85"/>
<evidence type="ECO:0000256" key="6">
    <source>
        <dbReference type="ARBA" id="ARBA00023125"/>
    </source>
</evidence>
<feature type="coiled-coil region" evidence="7">
    <location>
        <begin position="992"/>
        <end position="1026"/>
    </location>
</feature>
<dbReference type="Proteomes" id="UP000051451">
    <property type="component" value="Unassembled WGS sequence"/>
</dbReference>
<dbReference type="RefSeq" id="WP_057870890.1">
    <property type="nucleotide sequence ID" value="NZ_AZGB01000005.1"/>
</dbReference>
<feature type="domain" description="SMC hinge" evidence="8">
    <location>
        <begin position="518"/>
        <end position="637"/>
    </location>
</feature>
<dbReference type="Gene3D" id="3.30.70.1620">
    <property type="match status" value="1"/>
</dbReference>
<dbReference type="InterPro" id="IPR024704">
    <property type="entry name" value="SMC"/>
</dbReference>
<dbReference type="GO" id="GO:0030261">
    <property type="term" value="P:chromosome condensation"/>
    <property type="evidence" value="ECO:0007669"/>
    <property type="project" value="InterPro"/>
</dbReference>
<dbReference type="AlphaFoldDB" id="A0A0R1VQD2"/>
<dbReference type="GeneID" id="98318150"/>
<dbReference type="SUPFAM" id="SSF52540">
    <property type="entry name" value="P-loop containing nucleoside triphosphate hydrolases"/>
    <property type="match status" value="1"/>
</dbReference>
<dbReference type="GO" id="GO:0005524">
    <property type="term" value="F:ATP binding"/>
    <property type="evidence" value="ECO:0007669"/>
    <property type="project" value="UniProtKB-UniRule"/>
</dbReference>
<accession>A0A0R1VQD2</accession>
<feature type="coiled-coil region" evidence="7">
    <location>
        <begin position="238"/>
        <end position="398"/>
    </location>
</feature>
<dbReference type="HAMAP" id="MF_01894">
    <property type="entry name" value="Smc_prok"/>
    <property type="match status" value="1"/>
</dbReference>
<keyword evidence="2 7" id="KW-0963">Cytoplasm</keyword>
<dbReference type="SUPFAM" id="SSF75553">
    <property type="entry name" value="Smc hinge domain"/>
    <property type="match status" value="1"/>
</dbReference>
<comment type="similarity">
    <text evidence="7">Belongs to the SMC family.</text>
</comment>
<dbReference type="Pfam" id="PF06470">
    <property type="entry name" value="SMC_hinge"/>
    <property type="match status" value="1"/>
</dbReference>
<dbReference type="GO" id="GO:0006260">
    <property type="term" value="P:DNA replication"/>
    <property type="evidence" value="ECO:0007669"/>
    <property type="project" value="UniProtKB-UniRule"/>
</dbReference>
<evidence type="ECO:0000256" key="3">
    <source>
        <dbReference type="ARBA" id="ARBA00022741"/>
    </source>
</evidence>
<dbReference type="GO" id="GO:0007062">
    <property type="term" value="P:sister chromatid cohesion"/>
    <property type="evidence" value="ECO:0007669"/>
    <property type="project" value="InterPro"/>
</dbReference>
<dbReference type="Pfam" id="PF02463">
    <property type="entry name" value="SMC_N"/>
    <property type="match status" value="2"/>
</dbReference>
<organism evidence="9 10">
    <name type="scientific">Liquorilactobacillus ghanensis DSM 18630</name>
    <dbReference type="NCBI Taxonomy" id="1423750"/>
    <lineage>
        <taxon>Bacteria</taxon>
        <taxon>Bacillati</taxon>
        <taxon>Bacillota</taxon>
        <taxon>Bacilli</taxon>
        <taxon>Lactobacillales</taxon>
        <taxon>Lactobacillaceae</taxon>
        <taxon>Liquorilactobacillus</taxon>
    </lineage>
</organism>
<dbReference type="OrthoDB" id="9808768at2"/>
<dbReference type="InterPro" id="IPR011890">
    <property type="entry name" value="SMC_prok"/>
</dbReference>
<dbReference type="SMART" id="SM00968">
    <property type="entry name" value="SMC_hinge"/>
    <property type="match status" value="1"/>
</dbReference>
<evidence type="ECO:0000259" key="8">
    <source>
        <dbReference type="SMART" id="SM00968"/>
    </source>
</evidence>